<proteinExistence type="inferred from homology"/>
<name>A0A2T4UGM4_9ACTN</name>
<keyword evidence="2" id="KW-0443">Lipid metabolism</keyword>
<evidence type="ECO:0000256" key="1">
    <source>
        <dbReference type="ARBA" id="ARBA00005254"/>
    </source>
</evidence>
<dbReference type="Pfam" id="PF00378">
    <property type="entry name" value="ECH_1"/>
    <property type="match status" value="1"/>
</dbReference>
<evidence type="ECO:0000313" key="4">
    <source>
        <dbReference type="EMBL" id="PTL58403.1"/>
    </source>
</evidence>
<dbReference type="PANTHER" id="PTHR11941">
    <property type="entry name" value="ENOYL-COA HYDRATASE-RELATED"/>
    <property type="match status" value="1"/>
</dbReference>
<dbReference type="CDD" id="cd06558">
    <property type="entry name" value="crotonase-like"/>
    <property type="match status" value="1"/>
</dbReference>
<dbReference type="AlphaFoldDB" id="A0A2T4UGM4"/>
<gene>
    <name evidence="4" type="ORF">C7Y72_01425</name>
</gene>
<keyword evidence="3" id="KW-0456">Lyase</keyword>
<dbReference type="OrthoDB" id="8452484at2"/>
<keyword evidence="5" id="KW-1185">Reference proteome</keyword>
<dbReference type="Gene3D" id="3.90.226.10">
    <property type="entry name" value="2-enoyl-CoA Hydratase, Chain A, domain 1"/>
    <property type="match status" value="1"/>
</dbReference>
<dbReference type="Proteomes" id="UP000240739">
    <property type="component" value="Unassembled WGS sequence"/>
</dbReference>
<dbReference type="RefSeq" id="WP_107566841.1">
    <property type="nucleotide sequence ID" value="NZ_PYYB01000001.1"/>
</dbReference>
<dbReference type="GO" id="GO:0016829">
    <property type="term" value="F:lyase activity"/>
    <property type="evidence" value="ECO:0007669"/>
    <property type="project" value="UniProtKB-KW"/>
</dbReference>
<comment type="similarity">
    <text evidence="1">Belongs to the enoyl-CoA hydratase/isomerase family.</text>
</comment>
<dbReference type="EMBL" id="PYYB01000001">
    <property type="protein sequence ID" value="PTL58403.1"/>
    <property type="molecule type" value="Genomic_DNA"/>
</dbReference>
<dbReference type="SUPFAM" id="SSF52096">
    <property type="entry name" value="ClpP/crotonase"/>
    <property type="match status" value="1"/>
</dbReference>
<comment type="caution">
    <text evidence="4">The sequence shown here is derived from an EMBL/GenBank/DDBJ whole genome shotgun (WGS) entry which is preliminary data.</text>
</comment>
<reference evidence="4 5" key="1">
    <citation type="submission" date="2018-03" db="EMBL/GenBank/DDBJ databases">
        <title>Aquarubrobacter algicola gen. nov., sp. nov., a novel actinobacterium isolated from shallow eutrophic lake during the end of cyanobacterial harmful algal blooms.</title>
        <authorList>
            <person name="Chun S.J."/>
        </authorList>
    </citation>
    <scope>NUCLEOTIDE SEQUENCE [LARGE SCALE GENOMIC DNA]</scope>
    <source>
        <strain evidence="4 5">Seoho-28</strain>
    </source>
</reference>
<evidence type="ECO:0000256" key="3">
    <source>
        <dbReference type="ARBA" id="ARBA00023239"/>
    </source>
</evidence>
<dbReference type="InterPro" id="IPR001753">
    <property type="entry name" value="Enoyl-CoA_hydra/iso"/>
</dbReference>
<accession>A0A2T4UGM4</accession>
<evidence type="ECO:0000256" key="2">
    <source>
        <dbReference type="ARBA" id="ARBA00023098"/>
    </source>
</evidence>
<sequence length="250" mass="25744">MPDPVVTTTVHEGVASVTLNRPDAMNAITVALARELEAALRDAAAGADVIVVRGAGDHFCVGGDYKELTRLQAQGPAAMRELFEAFGAATALIATLPVPVIAAVQGNAMAGGFELLQACDMAIVADDVRLADNHANFAMVPGGGGSQRLPRLIGRQRALAHILTGARIGAAEAVALGLALRAVPRAELDAAAGELAATLAAKDRTALARTKALVHEGLALPLDEGLALERRRVVEHLTSPDAMDAFTTKG</sequence>
<evidence type="ECO:0000313" key="5">
    <source>
        <dbReference type="Proteomes" id="UP000240739"/>
    </source>
</evidence>
<organism evidence="4 5">
    <name type="scientific">Paraconexibacter algicola</name>
    <dbReference type="NCBI Taxonomy" id="2133960"/>
    <lineage>
        <taxon>Bacteria</taxon>
        <taxon>Bacillati</taxon>
        <taxon>Actinomycetota</taxon>
        <taxon>Thermoleophilia</taxon>
        <taxon>Solirubrobacterales</taxon>
        <taxon>Paraconexibacteraceae</taxon>
        <taxon>Paraconexibacter</taxon>
    </lineage>
</organism>
<dbReference type="PANTHER" id="PTHR11941:SF169">
    <property type="entry name" value="(7AS)-7A-METHYL-1,5-DIOXO-2,3,5,6,7,7A-HEXAHYDRO-1H-INDENE-CARBOXYL-COA HYDROLASE"/>
    <property type="match status" value="1"/>
</dbReference>
<protein>
    <submittedName>
        <fullName evidence="4">Enoyl-CoA hydratase</fullName>
    </submittedName>
</protein>
<dbReference type="InterPro" id="IPR029045">
    <property type="entry name" value="ClpP/crotonase-like_dom_sf"/>
</dbReference>
<dbReference type="GO" id="GO:0006635">
    <property type="term" value="P:fatty acid beta-oxidation"/>
    <property type="evidence" value="ECO:0007669"/>
    <property type="project" value="TreeGrafter"/>
</dbReference>